<organism evidence="8 9">
    <name type="scientific">Paludisphaera borealis</name>
    <dbReference type="NCBI Taxonomy" id="1387353"/>
    <lineage>
        <taxon>Bacteria</taxon>
        <taxon>Pseudomonadati</taxon>
        <taxon>Planctomycetota</taxon>
        <taxon>Planctomycetia</taxon>
        <taxon>Isosphaerales</taxon>
        <taxon>Isosphaeraceae</taxon>
        <taxon>Paludisphaera</taxon>
    </lineage>
</organism>
<sequence>MLCAASIVLAIGLFEAPALWGLVDYRSLFQTRSAPWERSDNRPDARLLYTREGNRRLRPVLAGNDVARLSGGPVPTLYRCDVRHDRDGFRNPRDLDAADVVVLGDSLVEGFHINEHEIVTARLSERLGLTVANLARGGDGPQQELEILKRYGLRLRPKVCVWTFYEGNDLADAAEYEANQERVELWTRRPWWRRAIEASFTANSLDYVIRTLIRPEPRVPARLFTGRLAAHSGESVDLAFGSGDYRVESPREASPDFGRVEALIAEARKICREQAIAFVVVFIPTKFRVYRDLCAFDPASPCRKWRLDDLPAAMKEAVERLGTDVAFVDLTRRLRDEAAGTLVYLPDDTHWSSAGHRVAAEELATRWAALRP</sequence>
<protein>
    <recommendedName>
        <fullName evidence="7">AlgX/AlgJ SGNH hydrolase-like domain-containing protein</fullName>
    </recommendedName>
</protein>
<accession>A0A1U7CMX0</accession>
<dbReference type="Proteomes" id="UP000186309">
    <property type="component" value="Chromosome"/>
</dbReference>
<evidence type="ECO:0000256" key="3">
    <source>
        <dbReference type="ARBA" id="ARBA00022679"/>
    </source>
</evidence>
<evidence type="ECO:0000259" key="7">
    <source>
        <dbReference type="Pfam" id="PF16822"/>
    </source>
</evidence>
<comment type="subcellular location">
    <subcellularLocation>
        <location evidence="1">Periplasm</location>
    </subcellularLocation>
</comment>
<comment type="pathway">
    <text evidence="2">Glycan biosynthesis; alginate biosynthesis.</text>
</comment>
<dbReference type="Pfam" id="PF16822">
    <property type="entry name" value="ALGX"/>
    <property type="match status" value="1"/>
</dbReference>
<keyword evidence="4" id="KW-0732">Signal</keyword>
<keyword evidence="9" id="KW-1185">Reference proteome</keyword>
<evidence type="ECO:0000256" key="1">
    <source>
        <dbReference type="ARBA" id="ARBA00004418"/>
    </source>
</evidence>
<name>A0A1U7CMX0_9BACT</name>
<dbReference type="GO" id="GO:0042597">
    <property type="term" value="C:periplasmic space"/>
    <property type="evidence" value="ECO:0007669"/>
    <property type="project" value="UniProtKB-SubCell"/>
</dbReference>
<keyword evidence="3" id="KW-0808">Transferase</keyword>
<dbReference type="AlphaFoldDB" id="A0A1U7CMX0"/>
<evidence type="ECO:0000256" key="5">
    <source>
        <dbReference type="ARBA" id="ARBA00022764"/>
    </source>
</evidence>
<evidence type="ECO:0000313" key="8">
    <source>
        <dbReference type="EMBL" id="APW60294.1"/>
    </source>
</evidence>
<evidence type="ECO:0000313" key="9">
    <source>
        <dbReference type="Proteomes" id="UP000186309"/>
    </source>
</evidence>
<dbReference type="GO" id="GO:0016740">
    <property type="term" value="F:transferase activity"/>
    <property type="evidence" value="ECO:0007669"/>
    <property type="project" value="UniProtKB-KW"/>
</dbReference>
<proteinExistence type="predicted"/>
<keyword evidence="5" id="KW-0574">Periplasm</keyword>
<dbReference type="KEGG" id="pbor:BSF38_01762"/>
<evidence type="ECO:0000256" key="6">
    <source>
        <dbReference type="ARBA" id="ARBA00022841"/>
    </source>
</evidence>
<evidence type="ECO:0000256" key="4">
    <source>
        <dbReference type="ARBA" id="ARBA00022729"/>
    </source>
</evidence>
<keyword evidence="6" id="KW-0016">Alginate biosynthesis</keyword>
<dbReference type="InterPro" id="IPR031811">
    <property type="entry name" value="ALGX/ALGJ_SGNH-like"/>
</dbReference>
<reference evidence="9" key="1">
    <citation type="submission" date="2016-12" db="EMBL/GenBank/DDBJ databases">
        <title>Comparative genomics of four Isosphaeraceae planctomycetes: a common pool of plasmids and glycoside hydrolase genes.</title>
        <authorList>
            <person name="Ivanova A."/>
        </authorList>
    </citation>
    <scope>NUCLEOTIDE SEQUENCE [LARGE SCALE GENOMIC DNA]</scope>
    <source>
        <strain evidence="9">PX4</strain>
    </source>
</reference>
<dbReference type="GO" id="GO:0042121">
    <property type="term" value="P:alginic acid biosynthetic process"/>
    <property type="evidence" value="ECO:0007669"/>
    <property type="project" value="UniProtKB-KW"/>
</dbReference>
<dbReference type="Gene3D" id="3.40.50.1110">
    <property type="entry name" value="SGNH hydrolase"/>
    <property type="match status" value="1"/>
</dbReference>
<gene>
    <name evidence="8" type="ORF">BSF38_01762</name>
</gene>
<evidence type="ECO:0000256" key="2">
    <source>
        <dbReference type="ARBA" id="ARBA00005182"/>
    </source>
</evidence>
<dbReference type="InterPro" id="IPR036514">
    <property type="entry name" value="SGNH_hydro_sf"/>
</dbReference>
<dbReference type="SUPFAM" id="SSF52266">
    <property type="entry name" value="SGNH hydrolase"/>
    <property type="match status" value="1"/>
</dbReference>
<dbReference type="GO" id="GO:0016788">
    <property type="term" value="F:hydrolase activity, acting on ester bonds"/>
    <property type="evidence" value="ECO:0007669"/>
    <property type="project" value="UniProtKB-ARBA"/>
</dbReference>
<dbReference type="EMBL" id="CP019082">
    <property type="protein sequence ID" value="APW60294.1"/>
    <property type="molecule type" value="Genomic_DNA"/>
</dbReference>
<feature type="domain" description="AlgX/AlgJ SGNH hydrolase-like" evidence="7">
    <location>
        <begin position="253"/>
        <end position="367"/>
    </location>
</feature>